<evidence type="ECO:0000256" key="2">
    <source>
        <dbReference type="ARBA" id="ARBA00022723"/>
    </source>
</evidence>
<evidence type="ECO:0000313" key="6">
    <source>
        <dbReference type="EMBL" id="KAJ5092106.1"/>
    </source>
</evidence>
<dbReference type="InterPro" id="IPR006913">
    <property type="entry name" value="CENP-V/GFA"/>
</dbReference>
<dbReference type="SUPFAM" id="SSF51316">
    <property type="entry name" value="Mss4-like"/>
    <property type="match status" value="2"/>
</dbReference>
<dbReference type="PANTHER" id="PTHR33337:SF32">
    <property type="entry name" value="DUF636 DOMAIN PROTEIN (AFU_ORTHOLOGUE AFUA_7G04120)"/>
    <property type="match status" value="1"/>
</dbReference>
<evidence type="ECO:0000259" key="5">
    <source>
        <dbReference type="PROSITE" id="PS51891"/>
    </source>
</evidence>
<comment type="caution">
    <text evidence="6">The sequence shown here is derived from an EMBL/GenBank/DDBJ whole genome shotgun (WGS) entry which is preliminary data.</text>
</comment>
<evidence type="ECO:0000256" key="4">
    <source>
        <dbReference type="ARBA" id="ARBA00023239"/>
    </source>
</evidence>
<dbReference type="Gene3D" id="3.90.1590.10">
    <property type="entry name" value="glutathione-dependent formaldehyde- activating enzyme (gfa)"/>
    <property type="match status" value="2"/>
</dbReference>
<dbReference type="AlphaFoldDB" id="A0A9W9F212"/>
<dbReference type="GeneID" id="81396672"/>
<protein>
    <recommendedName>
        <fullName evidence="5">CENP-V/GFA domain-containing protein</fullName>
    </recommendedName>
</protein>
<name>A0A9W9F212_9EURO</name>
<dbReference type="OrthoDB" id="5422068at2759"/>
<dbReference type="PANTHER" id="PTHR33337">
    <property type="entry name" value="GFA DOMAIN-CONTAINING PROTEIN"/>
    <property type="match status" value="1"/>
</dbReference>
<dbReference type="GO" id="GO:0046872">
    <property type="term" value="F:metal ion binding"/>
    <property type="evidence" value="ECO:0007669"/>
    <property type="project" value="UniProtKB-KW"/>
</dbReference>
<comment type="similarity">
    <text evidence="1">Belongs to the Gfa family.</text>
</comment>
<reference evidence="6" key="2">
    <citation type="journal article" date="2023" name="IMA Fungus">
        <title>Comparative genomic study of the Penicillium genus elucidates a diverse pangenome and 15 lateral gene transfer events.</title>
        <authorList>
            <person name="Petersen C."/>
            <person name="Sorensen T."/>
            <person name="Nielsen M.R."/>
            <person name="Sondergaard T.E."/>
            <person name="Sorensen J.L."/>
            <person name="Fitzpatrick D.A."/>
            <person name="Frisvad J.C."/>
            <person name="Nielsen K.L."/>
        </authorList>
    </citation>
    <scope>NUCLEOTIDE SEQUENCE</scope>
    <source>
        <strain evidence="6">IBT 34128</strain>
    </source>
</reference>
<dbReference type="Pfam" id="PF04828">
    <property type="entry name" value="GFA"/>
    <property type="match status" value="2"/>
</dbReference>
<keyword evidence="2" id="KW-0479">Metal-binding</keyword>
<dbReference type="PROSITE" id="PS51891">
    <property type="entry name" value="CENP_V_GFA"/>
    <property type="match status" value="2"/>
</dbReference>
<dbReference type="RefSeq" id="XP_056510303.1">
    <property type="nucleotide sequence ID" value="XM_056657503.1"/>
</dbReference>
<sequence length="338" mass="36845">MVSISCLCGLSQSVHLEPSTQLQLCHCTSCRAVTGLLCASYYLIQHEPALDSLGEYQANGVSRFFCRTCGAHVFARSPSGRYLVASGVVTKPPAVQSIHHWQVDDTRDGGLSTFFAGTSSSVPGCRLLALDNPHPANVGSPDTFHGPSDPQRELLARCDCGGIEFYITPPDASSSQASSPWADLLVPYYSGSSANPGDVKWWLRDGQTKYLAGTCACTSCRLGSGFPIQTWAFVPKCNIRNADRSSLTFDRRTMQRYNSSPGVYREFCGRCGATVCWHCTERPSLIDVSVGLLRASSARAEDWLEWETGRVSFAEMAVQPDLIKSLEEGLKQYSTISQ</sequence>
<keyword evidence="4" id="KW-0456">Lyase</keyword>
<evidence type="ECO:0000256" key="1">
    <source>
        <dbReference type="ARBA" id="ARBA00005495"/>
    </source>
</evidence>
<dbReference type="Proteomes" id="UP001141434">
    <property type="component" value="Unassembled WGS sequence"/>
</dbReference>
<proteinExistence type="inferred from homology"/>
<feature type="domain" description="CENP-V/GFA" evidence="5">
    <location>
        <begin position="189"/>
        <end position="307"/>
    </location>
</feature>
<dbReference type="InterPro" id="IPR011057">
    <property type="entry name" value="Mss4-like_sf"/>
</dbReference>
<feature type="domain" description="CENP-V/GFA" evidence="5">
    <location>
        <begin position="1"/>
        <end position="102"/>
    </location>
</feature>
<reference evidence="6" key="1">
    <citation type="submission" date="2022-11" db="EMBL/GenBank/DDBJ databases">
        <authorList>
            <person name="Petersen C."/>
        </authorList>
    </citation>
    <scope>NUCLEOTIDE SEQUENCE</scope>
    <source>
        <strain evidence="6">IBT 34128</strain>
    </source>
</reference>
<dbReference type="EMBL" id="JAPMSZ010000009">
    <property type="protein sequence ID" value="KAJ5092106.1"/>
    <property type="molecule type" value="Genomic_DNA"/>
</dbReference>
<keyword evidence="7" id="KW-1185">Reference proteome</keyword>
<gene>
    <name evidence="6" type="ORF">NUU61_006976</name>
</gene>
<evidence type="ECO:0000313" key="7">
    <source>
        <dbReference type="Proteomes" id="UP001141434"/>
    </source>
</evidence>
<organism evidence="6 7">
    <name type="scientific">Penicillium alfredii</name>
    <dbReference type="NCBI Taxonomy" id="1506179"/>
    <lineage>
        <taxon>Eukaryota</taxon>
        <taxon>Fungi</taxon>
        <taxon>Dikarya</taxon>
        <taxon>Ascomycota</taxon>
        <taxon>Pezizomycotina</taxon>
        <taxon>Eurotiomycetes</taxon>
        <taxon>Eurotiomycetidae</taxon>
        <taxon>Eurotiales</taxon>
        <taxon>Aspergillaceae</taxon>
        <taxon>Penicillium</taxon>
    </lineage>
</organism>
<evidence type="ECO:0000256" key="3">
    <source>
        <dbReference type="ARBA" id="ARBA00022833"/>
    </source>
</evidence>
<accession>A0A9W9F212</accession>
<dbReference type="GO" id="GO:0016846">
    <property type="term" value="F:carbon-sulfur lyase activity"/>
    <property type="evidence" value="ECO:0007669"/>
    <property type="project" value="InterPro"/>
</dbReference>
<keyword evidence="3" id="KW-0862">Zinc</keyword>